<comment type="caution">
    <text evidence="1">The sequence shown here is derived from an EMBL/GenBank/DDBJ whole genome shotgun (WGS) entry which is preliminary data.</text>
</comment>
<reference evidence="1 2" key="2">
    <citation type="journal article" date="2018" name="J. Invertebr. Pathol.">
        <title>'Candidatus Aquirickettsiella gammari' (Gammaproteobacteria: Legionellales: Coxiellaceae): A bacterial pathogen of the freshwater crustacean Gammarus fossarum (Malacostraca: Amphipoda).</title>
        <authorList>
            <person name="Bojko J."/>
            <person name="Dunn A.M."/>
            <person name="Stebbing P.D."/>
            <person name="van Aerle R."/>
            <person name="Bacela-Spychalska K."/>
            <person name="Bean T.P."/>
            <person name="Urrutia A."/>
            <person name="Stentiford G.D."/>
        </authorList>
    </citation>
    <scope>NUCLEOTIDE SEQUENCE [LARGE SCALE GENOMIC DNA]</scope>
    <source>
        <strain evidence="1">RA15029</strain>
    </source>
</reference>
<evidence type="ECO:0000313" key="2">
    <source>
        <dbReference type="Proteomes" id="UP000226429"/>
    </source>
</evidence>
<accession>A0A370CJ08</accession>
<protein>
    <submittedName>
        <fullName evidence="1">Uncharacterized protein</fullName>
    </submittedName>
</protein>
<dbReference type="EMBL" id="NMOS02000003">
    <property type="protein sequence ID" value="RDH40841.1"/>
    <property type="molecule type" value="Genomic_DNA"/>
</dbReference>
<dbReference type="AlphaFoldDB" id="A0A370CJ08"/>
<evidence type="ECO:0000313" key="1">
    <source>
        <dbReference type="EMBL" id="RDH40841.1"/>
    </source>
</evidence>
<keyword evidence="2" id="KW-1185">Reference proteome</keyword>
<name>A0A370CJ08_9COXI</name>
<sequence length="105" mass="12186">MPNYNRAYDNNEEYFDDSDRVSSIRQDALITQRLTADNLDRLTAGRDKEKIVRTTILARAIHPLRKYFSWLITALSNALYRVKASLFSSAKKSPENNVTTRFVEQ</sequence>
<proteinExistence type="predicted"/>
<dbReference type="Proteomes" id="UP000226429">
    <property type="component" value="Unassembled WGS sequence"/>
</dbReference>
<reference evidence="1 2" key="1">
    <citation type="journal article" date="2017" name="Int. J. Syst. Evol. Microbiol.">
        <title>Aquarickettsiella crustaci n. gen. n. sp. (Gammaproteobacteria: Legionellales: Coxiellaceae); a bacterial pathogen of the freshwater crustacean: Gammarus fossarum (Malacostraca: Amphipoda).</title>
        <authorList>
            <person name="Bojko J."/>
            <person name="Dunn A.M."/>
            <person name="Stebbing P.D."/>
            <person name="Van Aerle R."/>
            <person name="Bacela-Spychalska K."/>
            <person name="Bean T.P."/>
            <person name="Stentiford G.D."/>
        </authorList>
    </citation>
    <scope>NUCLEOTIDE SEQUENCE [LARGE SCALE GENOMIC DNA]</scope>
    <source>
        <strain evidence="1">RA15029</strain>
    </source>
</reference>
<organism evidence="1 2">
    <name type="scientific">Candidatus Aquirickettsiella gammari</name>
    <dbReference type="NCBI Taxonomy" id="2016198"/>
    <lineage>
        <taxon>Bacteria</taxon>
        <taxon>Pseudomonadati</taxon>
        <taxon>Pseudomonadota</taxon>
        <taxon>Gammaproteobacteria</taxon>
        <taxon>Legionellales</taxon>
        <taxon>Coxiellaceae</taxon>
        <taxon>Candidatus Aquirickettsiella</taxon>
    </lineage>
</organism>
<gene>
    <name evidence="1" type="ORF">CFE62_001540</name>
</gene>